<dbReference type="PANTHER" id="PTHR36449">
    <property type="entry name" value="ACETYLTRANSFERASE-RELATED"/>
    <property type="match status" value="1"/>
</dbReference>
<evidence type="ECO:0000256" key="1">
    <source>
        <dbReference type="ARBA" id="ARBA00022649"/>
    </source>
</evidence>
<dbReference type="BioCyc" id="MTUB1310114:G13A2-2826-MONOMER"/>
<evidence type="ECO:0000256" key="2">
    <source>
        <dbReference type="ARBA" id="ARBA00022679"/>
    </source>
</evidence>
<dbReference type="PANTHER" id="PTHR36449:SF1">
    <property type="entry name" value="ACETYLTRANSFERASE"/>
    <property type="match status" value="1"/>
</dbReference>
<evidence type="ECO:0008006" key="7">
    <source>
        <dbReference type="Google" id="ProtNLM"/>
    </source>
</evidence>
<dbReference type="KEGG" id="mtuc:J113_19435"/>
<keyword evidence="1" id="KW-1277">Toxin-antitoxin system</keyword>
<evidence type="ECO:0000256" key="3">
    <source>
        <dbReference type="ARBA" id="ARBA00023315"/>
    </source>
</evidence>
<dbReference type="EMBL" id="CP005386">
    <property type="protein sequence ID" value="AGL28247.1"/>
    <property type="molecule type" value="Genomic_DNA"/>
</dbReference>
<reference evidence="5 6" key="1">
    <citation type="journal article" date="2013" name="Genome Announc.">
        <title>Whole-Genome Sequences of Four Clinical Isolates of Mycobacterium tuberculosis from Tamil Nadu, South India.</title>
        <authorList>
            <person name="Narayanan S."/>
            <person name="Deshpande U."/>
        </authorList>
    </citation>
    <scope>NUCLEOTIDE SEQUENCE [LARGE SCALE GENOMIC DNA]</scope>
    <source>
        <strain evidence="5 6">CAS/NITR204</strain>
    </source>
</reference>
<name>R4ML84_MYCTX</name>
<keyword evidence="2" id="KW-0808">Transferase</keyword>
<dbReference type="SUPFAM" id="SSF55729">
    <property type="entry name" value="Acyl-CoA N-acyltransferases (Nat)"/>
    <property type="match status" value="1"/>
</dbReference>
<dbReference type="Proteomes" id="UP000013548">
    <property type="component" value="Chromosome"/>
</dbReference>
<keyword evidence="3" id="KW-0012">Acyltransferase</keyword>
<accession>R4ML84</accession>
<feature type="region of interest" description="Disordered" evidence="4">
    <location>
        <begin position="73"/>
        <end position="97"/>
    </location>
</feature>
<dbReference type="HOGENOM" id="CLU_101288_3_0_11"/>
<feature type="compositionally biased region" description="Polar residues" evidence="4">
    <location>
        <begin position="84"/>
        <end position="94"/>
    </location>
</feature>
<evidence type="ECO:0000313" key="5">
    <source>
        <dbReference type="EMBL" id="AGL28247.1"/>
    </source>
</evidence>
<protein>
    <recommendedName>
        <fullName evidence="7">N-acetyltransferase domain-containing protein</fullName>
    </recommendedName>
</protein>
<evidence type="ECO:0000256" key="4">
    <source>
        <dbReference type="SAM" id="MobiDB-lite"/>
    </source>
</evidence>
<dbReference type="PATRIC" id="fig|1310114.3.peg.4096"/>
<gene>
    <name evidence="5" type="ORF">J113_19435</name>
</gene>
<proteinExistence type="predicted"/>
<evidence type="ECO:0000313" key="6">
    <source>
        <dbReference type="Proteomes" id="UP000013548"/>
    </source>
</evidence>
<dbReference type="Gene3D" id="3.40.630.30">
    <property type="match status" value="1"/>
</dbReference>
<dbReference type="InterPro" id="IPR016181">
    <property type="entry name" value="Acyl_CoA_acyltransferase"/>
</dbReference>
<sequence length="168" mass="18132">MSTPALGPVELLDPDRHDTARFSSDVEVLDHWLRRVAPVAAAAGTAATWVLCRGRRVVGFYALAMGSIERIRVPSRPGRGQPDPTRSQCSSSLAWRSPPGPGTGLGGDLLLDALIRSVAGARHYGARALVVDAIDDRVAEFYGHHGFLPLEGRRLYRRISDIARALGV</sequence>
<dbReference type="GO" id="GO:0016746">
    <property type="term" value="F:acyltransferase activity"/>
    <property type="evidence" value="ECO:0007669"/>
    <property type="project" value="UniProtKB-KW"/>
</dbReference>
<organism evidence="5 6">
    <name type="scientific">Mycobacterium tuberculosis CAS/NITR204</name>
    <dbReference type="NCBI Taxonomy" id="1310114"/>
    <lineage>
        <taxon>Bacteria</taxon>
        <taxon>Bacillati</taxon>
        <taxon>Actinomycetota</taxon>
        <taxon>Actinomycetes</taxon>
        <taxon>Mycobacteriales</taxon>
        <taxon>Mycobacteriaceae</taxon>
        <taxon>Mycobacterium</taxon>
        <taxon>Mycobacterium tuberculosis complex</taxon>
    </lineage>
</organism>
<dbReference type="AlphaFoldDB" id="R4ML84"/>